<dbReference type="Proteomes" id="UP000054928">
    <property type="component" value="Unassembled WGS sequence"/>
</dbReference>
<evidence type="ECO:0000256" key="2">
    <source>
        <dbReference type="ARBA" id="ARBA00022741"/>
    </source>
</evidence>
<dbReference type="SUPFAM" id="SSF52540">
    <property type="entry name" value="P-loop containing nucleoside triphosphate hydrolases"/>
    <property type="match status" value="3"/>
</dbReference>
<evidence type="ECO:0000313" key="6">
    <source>
        <dbReference type="Proteomes" id="UP000054928"/>
    </source>
</evidence>
<reference evidence="6" key="1">
    <citation type="submission" date="2014-09" db="EMBL/GenBank/DDBJ databases">
        <authorList>
            <person name="Sharma Rahul"/>
            <person name="Thines Marco"/>
        </authorList>
    </citation>
    <scope>NUCLEOTIDE SEQUENCE [LARGE SCALE GENOMIC DNA]</scope>
</reference>
<evidence type="ECO:0000259" key="4">
    <source>
        <dbReference type="SMART" id="SM00382"/>
    </source>
</evidence>
<dbReference type="STRING" id="4781.A0A0P1ABH5"/>
<dbReference type="GeneID" id="36401093"/>
<dbReference type="InterPro" id="IPR003593">
    <property type="entry name" value="AAA+_ATPase"/>
</dbReference>
<dbReference type="GO" id="GO:0005524">
    <property type="term" value="F:ATP binding"/>
    <property type="evidence" value="ECO:0007669"/>
    <property type="project" value="UniProtKB-KW"/>
</dbReference>
<accession>A0A0P1ABH5</accession>
<evidence type="ECO:0000313" key="5">
    <source>
        <dbReference type="EMBL" id="CEG37993.1"/>
    </source>
</evidence>
<feature type="domain" description="AAA+ ATPase" evidence="4">
    <location>
        <begin position="203"/>
        <end position="319"/>
    </location>
</feature>
<sequence>MAKGKVLVIDEAYNLNDNMYGKQVLDVLVEKVQDSDSNDIAVLLIGYEHEMLEMLRTQNPGLSRRFPPQYAFRFEDYTEHELLDIIEWNCAKRSVTCPCDVAEALLKQLALQKTQPHFGNAGAVEQLLKHALAKAMSRPMVSGMTLLSLEDVSVDFEEEAMEKSNDPLELLNRLYRMDRVKEQLTQLRNQIIVANREGSRLPEVGNFVFRGSPGTGKTTVARVMAKILHGMGMLASSKLVETSGLDLNGQYVGRTKEKVKTKLGEPKGGLLFIDEAYELGKGTYGEEAMTTLIAAMTDPIYSGMVFIIAGYSKDMDQMLDRNVGLKSRFTRFIDFPDWEARDAVSFLSEKAESENLMVEESAILSLQNTFVELKKLSNFGNGRDAMRVWETLLQSRSQRVVDSPEFERTITVCDADQAGEATLAARRGGGSPGRGVALDDNPLELLDELYRMNEIRDQLSRLQREMVVAARENSERPEIGHFVFRGSPGTGKTSVARVMAQILHAMGALASTKLVETSGLDLTGEYVGQTKTKVTEKLVEAKGGLLFIDEAYELGKGMYGEEAMTTLVAGMTDPMYAGMVIVIAGYPKDMDVMLNRNAGLKSRFTRFIDFPDWEAEDGVAFLHARADKEDFKLEHGADSIISQTFLELIRLEGFGNGRDAVRLWKELHQCRAQRVFDSPESVRTITAKDASMAGERMVAARRSPDGPILSQSIVPTGKSMVQIRDQQAPQTLSKLFDLQEPEDMLSLLTEQETVFFDEVDKMDAPKGVEVEDGCSDGRDPGVSDQVWEELERAKKAYVTHLEGLKQARAQEQLEEEQRQAAAIQKRICHICPCPAGYKWYKAGDGWVAAEAVTLFLMRN</sequence>
<evidence type="ECO:0000256" key="3">
    <source>
        <dbReference type="ARBA" id="ARBA00022840"/>
    </source>
</evidence>
<keyword evidence="6" id="KW-1185">Reference proteome</keyword>
<name>A0A0P1ABH5_PLAHL</name>
<dbReference type="AlphaFoldDB" id="A0A0P1ABH5"/>
<evidence type="ECO:0000256" key="1">
    <source>
        <dbReference type="ARBA" id="ARBA00010378"/>
    </source>
</evidence>
<dbReference type="PANTHER" id="PTHR43392">
    <property type="entry name" value="AAA-TYPE ATPASE FAMILY PROTEIN / ANKYRIN REPEAT FAMILY PROTEIN"/>
    <property type="match status" value="1"/>
</dbReference>
<dbReference type="Gene3D" id="3.40.50.300">
    <property type="entry name" value="P-loop containing nucleotide triphosphate hydrolases"/>
    <property type="match status" value="3"/>
</dbReference>
<dbReference type="InterPro" id="IPR027417">
    <property type="entry name" value="P-loop_NTPase"/>
</dbReference>
<dbReference type="CDD" id="cd00009">
    <property type="entry name" value="AAA"/>
    <property type="match status" value="2"/>
</dbReference>
<dbReference type="InterPro" id="IPR050773">
    <property type="entry name" value="CbxX/CfxQ_RuBisCO_ESX"/>
</dbReference>
<dbReference type="Pfam" id="PF00004">
    <property type="entry name" value="AAA"/>
    <property type="match status" value="2"/>
</dbReference>
<dbReference type="OrthoDB" id="125849at2759"/>
<organism evidence="5 6">
    <name type="scientific">Plasmopara halstedii</name>
    <name type="common">Downy mildew of sunflower</name>
    <dbReference type="NCBI Taxonomy" id="4781"/>
    <lineage>
        <taxon>Eukaryota</taxon>
        <taxon>Sar</taxon>
        <taxon>Stramenopiles</taxon>
        <taxon>Oomycota</taxon>
        <taxon>Peronosporomycetes</taxon>
        <taxon>Peronosporales</taxon>
        <taxon>Peronosporaceae</taxon>
        <taxon>Plasmopara</taxon>
    </lineage>
</organism>
<feature type="domain" description="AAA+ ATPase" evidence="4">
    <location>
        <begin position="478"/>
        <end position="594"/>
    </location>
</feature>
<comment type="similarity">
    <text evidence="1">Belongs to the CbxX/CfxQ family.</text>
</comment>
<dbReference type="RefSeq" id="XP_024574362.1">
    <property type="nucleotide sequence ID" value="XM_024723380.1"/>
</dbReference>
<dbReference type="SMART" id="SM00382">
    <property type="entry name" value="AAA"/>
    <property type="match status" value="2"/>
</dbReference>
<dbReference type="GO" id="GO:0016887">
    <property type="term" value="F:ATP hydrolysis activity"/>
    <property type="evidence" value="ECO:0007669"/>
    <property type="project" value="InterPro"/>
</dbReference>
<dbReference type="FunFam" id="3.40.50.300:FF:000216">
    <property type="entry name" value="Type VII secretion ATPase EccA"/>
    <property type="match status" value="2"/>
</dbReference>
<proteinExistence type="inferred from homology"/>
<dbReference type="PANTHER" id="PTHR43392:SF2">
    <property type="entry name" value="AAA-TYPE ATPASE FAMILY PROTEIN _ ANKYRIN REPEAT FAMILY PROTEIN"/>
    <property type="match status" value="1"/>
</dbReference>
<dbReference type="InterPro" id="IPR000641">
    <property type="entry name" value="CbxX/CfxQ"/>
</dbReference>
<dbReference type="InterPro" id="IPR003959">
    <property type="entry name" value="ATPase_AAA_core"/>
</dbReference>
<dbReference type="PRINTS" id="PR00819">
    <property type="entry name" value="CBXCFQXSUPER"/>
</dbReference>
<keyword evidence="3" id="KW-0067">ATP-binding</keyword>
<keyword evidence="2" id="KW-0547">Nucleotide-binding</keyword>
<dbReference type="EMBL" id="CCYD01000291">
    <property type="protein sequence ID" value="CEG37993.1"/>
    <property type="molecule type" value="Genomic_DNA"/>
</dbReference>
<dbReference type="OMA" id="RICHICP"/>
<dbReference type="Gene3D" id="1.10.8.60">
    <property type="match status" value="1"/>
</dbReference>
<protein>
    <submittedName>
        <fullName evidence="5">Stage v sporulation protein k</fullName>
    </submittedName>
</protein>